<proteinExistence type="predicted"/>
<protein>
    <submittedName>
        <fullName evidence="1">Uncharacterized protein</fullName>
    </submittedName>
</protein>
<dbReference type="AlphaFoldDB" id="A0A0B7AY34"/>
<accession>A0A0B7AY34</accession>
<dbReference type="EMBL" id="HACG01038682">
    <property type="protein sequence ID" value="CEK85547.1"/>
    <property type="molecule type" value="Transcribed_RNA"/>
</dbReference>
<reference evidence="1" key="1">
    <citation type="submission" date="2014-12" db="EMBL/GenBank/DDBJ databases">
        <title>Insight into the proteome of Arion vulgaris.</title>
        <authorList>
            <person name="Aradska J."/>
            <person name="Bulat T."/>
            <person name="Smidak R."/>
            <person name="Sarate P."/>
            <person name="Gangsoo J."/>
            <person name="Sialana F."/>
            <person name="Bilban M."/>
            <person name="Lubec G."/>
        </authorList>
    </citation>
    <scope>NUCLEOTIDE SEQUENCE</scope>
    <source>
        <tissue evidence="1">Skin</tissue>
    </source>
</reference>
<sequence length="57" mass="6224">EGKQGYCSMDGDTIFEAHRFFHMFLLGAPSPISACAFIHQLGPPLFSSSVVPTEHTI</sequence>
<feature type="non-terminal residue" evidence="1">
    <location>
        <position position="1"/>
    </location>
</feature>
<gene>
    <name evidence="1" type="primary">ORF148777</name>
</gene>
<name>A0A0B7AY34_9EUPU</name>
<evidence type="ECO:0000313" key="1">
    <source>
        <dbReference type="EMBL" id="CEK85547.1"/>
    </source>
</evidence>
<organism evidence="1">
    <name type="scientific">Arion vulgaris</name>
    <dbReference type="NCBI Taxonomy" id="1028688"/>
    <lineage>
        <taxon>Eukaryota</taxon>
        <taxon>Metazoa</taxon>
        <taxon>Spiralia</taxon>
        <taxon>Lophotrochozoa</taxon>
        <taxon>Mollusca</taxon>
        <taxon>Gastropoda</taxon>
        <taxon>Heterobranchia</taxon>
        <taxon>Euthyneura</taxon>
        <taxon>Panpulmonata</taxon>
        <taxon>Eupulmonata</taxon>
        <taxon>Stylommatophora</taxon>
        <taxon>Helicina</taxon>
        <taxon>Arionoidea</taxon>
        <taxon>Arionidae</taxon>
        <taxon>Arion</taxon>
    </lineage>
</organism>